<evidence type="ECO:0000313" key="13">
    <source>
        <dbReference type="Proteomes" id="UP000276133"/>
    </source>
</evidence>
<dbReference type="InterPro" id="IPR025110">
    <property type="entry name" value="AMP-bd_C"/>
</dbReference>
<dbReference type="InterPro" id="IPR042099">
    <property type="entry name" value="ANL_N_sf"/>
</dbReference>
<dbReference type="Pfam" id="PF13193">
    <property type="entry name" value="AMP-binding_C"/>
    <property type="match status" value="1"/>
</dbReference>
<keyword evidence="4" id="KW-0276">Fatty acid metabolism</keyword>
<gene>
    <name evidence="12" type="ORF">BpHYR1_052220</name>
</gene>
<feature type="domain" description="AMP-binding enzyme C-terminal" evidence="11">
    <location>
        <begin position="438"/>
        <end position="513"/>
    </location>
</feature>
<dbReference type="EC" id="6.2.1.3" evidence="6"/>
<protein>
    <recommendedName>
        <fullName evidence="6">long-chain-fatty-acid--CoA ligase</fullName>
        <ecNumber evidence="6">6.2.1.3</ecNumber>
    </recommendedName>
    <alternativeName>
        <fullName evidence="8">Long-chain-fatty-acid--CoA ligase</fullName>
    </alternativeName>
</protein>
<comment type="catalytic activity">
    <reaction evidence="7">
        <text>a very long-chain fatty acid + ATP + CoA = a very long-chain fatty acyl-CoA + AMP + diphosphate</text>
        <dbReference type="Rhea" id="RHEA:54536"/>
        <dbReference type="ChEBI" id="CHEBI:30616"/>
        <dbReference type="ChEBI" id="CHEBI:33019"/>
        <dbReference type="ChEBI" id="CHEBI:57287"/>
        <dbReference type="ChEBI" id="CHEBI:58950"/>
        <dbReference type="ChEBI" id="CHEBI:138261"/>
        <dbReference type="ChEBI" id="CHEBI:456215"/>
    </reaction>
    <physiologicalReaction direction="left-to-right" evidence="7">
        <dbReference type="Rhea" id="RHEA:54537"/>
    </physiologicalReaction>
</comment>
<evidence type="ECO:0000256" key="3">
    <source>
        <dbReference type="ARBA" id="ARBA00022741"/>
    </source>
</evidence>
<accession>A0A3M7TBR5</accession>
<keyword evidence="2" id="KW-0436">Ligase</keyword>
<dbReference type="AlphaFoldDB" id="A0A3M7TBR5"/>
<dbReference type="FunFam" id="3.30.300.30:FF:000002">
    <property type="entry name" value="Long-chain fatty acid transport protein 1"/>
    <property type="match status" value="1"/>
</dbReference>
<dbReference type="GO" id="GO:0005789">
    <property type="term" value="C:endoplasmic reticulum membrane"/>
    <property type="evidence" value="ECO:0007669"/>
    <property type="project" value="TreeGrafter"/>
</dbReference>
<organism evidence="12 13">
    <name type="scientific">Brachionus plicatilis</name>
    <name type="common">Marine rotifer</name>
    <name type="synonym">Brachionus muelleri</name>
    <dbReference type="NCBI Taxonomy" id="10195"/>
    <lineage>
        <taxon>Eukaryota</taxon>
        <taxon>Metazoa</taxon>
        <taxon>Spiralia</taxon>
        <taxon>Gnathifera</taxon>
        <taxon>Rotifera</taxon>
        <taxon>Eurotatoria</taxon>
        <taxon>Monogononta</taxon>
        <taxon>Pseudotrocha</taxon>
        <taxon>Ploima</taxon>
        <taxon>Brachionidae</taxon>
        <taxon>Brachionus</taxon>
    </lineage>
</organism>
<evidence type="ECO:0000256" key="4">
    <source>
        <dbReference type="ARBA" id="ARBA00022832"/>
    </source>
</evidence>
<dbReference type="SUPFAM" id="SSF56801">
    <property type="entry name" value="Acetyl-CoA synthetase-like"/>
    <property type="match status" value="1"/>
</dbReference>
<evidence type="ECO:0000256" key="9">
    <source>
        <dbReference type="ARBA" id="ARBA00048666"/>
    </source>
</evidence>
<dbReference type="InterPro" id="IPR020845">
    <property type="entry name" value="AMP-binding_CS"/>
</dbReference>
<evidence type="ECO:0000259" key="11">
    <source>
        <dbReference type="Pfam" id="PF13193"/>
    </source>
</evidence>
<evidence type="ECO:0000313" key="12">
    <source>
        <dbReference type="EMBL" id="RNA44931.1"/>
    </source>
</evidence>
<evidence type="ECO:0000259" key="10">
    <source>
        <dbReference type="Pfam" id="PF00501"/>
    </source>
</evidence>
<dbReference type="GO" id="GO:0005324">
    <property type="term" value="F:long-chain fatty acid transmembrane transporter activity"/>
    <property type="evidence" value="ECO:0007669"/>
    <property type="project" value="TreeGrafter"/>
</dbReference>
<dbReference type="Gene3D" id="3.40.50.12780">
    <property type="entry name" value="N-terminal domain of ligase-like"/>
    <property type="match status" value="1"/>
</dbReference>
<reference evidence="12 13" key="1">
    <citation type="journal article" date="2018" name="Sci. Rep.">
        <title>Genomic signatures of local adaptation to the degree of environmental predictability in rotifers.</title>
        <authorList>
            <person name="Franch-Gras L."/>
            <person name="Hahn C."/>
            <person name="Garcia-Roger E.M."/>
            <person name="Carmona M.J."/>
            <person name="Serra M."/>
            <person name="Gomez A."/>
        </authorList>
    </citation>
    <scope>NUCLEOTIDE SEQUENCE [LARGE SCALE GENOMIC DNA]</scope>
    <source>
        <strain evidence="12">HYR1</strain>
    </source>
</reference>
<evidence type="ECO:0000256" key="8">
    <source>
        <dbReference type="ARBA" id="ARBA00041297"/>
    </source>
</evidence>
<dbReference type="InterPro" id="IPR000873">
    <property type="entry name" value="AMP-dep_synth/lig_dom"/>
</dbReference>
<evidence type="ECO:0000256" key="7">
    <source>
        <dbReference type="ARBA" id="ARBA00036527"/>
    </source>
</evidence>
<dbReference type="InterPro" id="IPR045851">
    <property type="entry name" value="AMP-bd_C_sf"/>
</dbReference>
<dbReference type="GO" id="GO:0004467">
    <property type="term" value="F:long-chain fatty acid-CoA ligase activity"/>
    <property type="evidence" value="ECO:0007669"/>
    <property type="project" value="UniProtKB-EC"/>
</dbReference>
<dbReference type="GO" id="GO:0044539">
    <property type="term" value="P:long-chain fatty acid import into cell"/>
    <property type="evidence" value="ECO:0007669"/>
    <property type="project" value="TreeGrafter"/>
</dbReference>
<evidence type="ECO:0000256" key="6">
    <source>
        <dbReference type="ARBA" id="ARBA00026121"/>
    </source>
</evidence>
<evidence type="ECO:0000256" key="5">
    <source>
        <dbReference type="ARBA" id="ARBA00022840"/>
    </source>
</evidence>
<evidence type="ECO:0000256" key="1">
    <source>
        <dbReference type="ARBA" id="ARBA00006432"/>
    </source>
</evidence>
<dbReference type="Gene3D" id="3.30.300.30">
    <property type="match status" value="1"/>
</dbReference>
<keyword evidence="13" id="KW-1185">Reference proteome</keyword>
<keyword evidence="4" id="KW-0443">Lipid metabolism</keyword>
<name>A0A3M7TBR5_BRAPC</name>
<dbReference type="STRING" id="10195.A0A3M7TBR5"/>
<evidence type="ECO:0000256" key="2">
    <source>
        <dbReference type="ARBA" id="ARBA00022598"/>
    </source>
</evidence>
<dbReference type="PANTHER" id="PTHR43107">
    <property type="entry name" value="LONG-CHAIN FATTY ACID TRANSPORT PROTEIN"/>
    <property type="match status" value="1"/>
</dbReference>
<comment type="catalytic activity">
    <reaction evidence="9">
        <text>tetracosanoate + ATP + CoA = tetracosanoyl-CoA + AMP + diphosphate</text>
        <dbReference type="Rhea" id="RHEA:33639"/>
        <dbReference type="ChEBI" id="CHEBI:30616"/>
        <dbReference type="ChEBI" id="CHEBI:31014"/>
        <dbReference type="ChEBI" id="CHEBI:33019"/>
        <dbReference type="ChEBI" id="CHEBI:57287"/>
        <dbReference type="ChEBI" id="CHEBI:65052"/>
        <dbReference type="ChEBI" id="CHEBI:456215"/>
    </reaction>
    <physiologicalReaction direction="left-to-right" evidence="9">
        <dbReference type="Rhea" id="RHEA:33640"/>
    </physiologicalReaction>
</comment>
<dbReference type="PROSITE" id="PS00455">
    <property type="entry name" value="AMP_BINDING"/>
    <property type="match status" value="1"/>
</dbReference>
<comment type="similarity">
    <text evidence="1">Belongs to the ATP-dependent AMP-binding enzyme family.</text>
</comment>
<comment type="caution">
    <text evidence="12">The sequence shown here is derived from an EMBL/GenBank/DDBJ whole genome shotgun (WGS) entry which is preliminary data.</text>
</comment>
<dbReference type="PANTHER" id="PTHR43107:SF15">
    <property type="entry name" value="FATTY ACID TRANSPORT PROTEIN 3, ISOFORM A"/>
    <property type="match status" value="1"/>
</dbReference>
<dbReference type="GO" id="GO:0005524">
    <property type="term" value="F:ATP binding"/>
    <property type="evidence" value="ECO:0007669"/>
    <property type="project" value="UniProtKB-KW"/>
</dbReference>
<keyword evidence="3" id="KW-0547">Nucleotide-binding</keyword>
<dbReference type="EMBL" id="REGN01000043">
    <property type="protein sequence ID" value="RNA44931.1"/>
    <property type="molecule type" value="Genomic_DNA"/>
</dbReference>
<dbReference type="Pfam" id="PF00501">
    <property type="entry name" value="AMP-binding"/>
    <property type="match status" value="1"/>
</dbReference>
<sequence length="561" mass="62878">MDIQRCKKRKNKKSELNKISYFFKLEDYSNRVAKLFSSAPFGYKKGDCVAIFMENRPEFVGLWLGLSKLGVISALINTNLKGEPLRHSIASSKALAVIFNSTLEPTIGQIKNDLDKVQLIIDADKHSTIGAVNLNSLLKQTYPDNVDCEYSVASEDTILYIYTSGTTGLPKPAVIKQSRYYGGASTFFRAAGLGANDVVYVTLPIYHGNGTLLGIGSAITVGSTVVLRQKFSASNFWKDCIQYNCTSFIYVGEICRFLVNQAPSAIDRAHKVRKAYGNGLRANVWKEFNQRFGIKCLEFYAASEGNCTMLNLDYKVGSCGFKPLLTRLIKNVYPIFLIKIDEQMNPIRDQEGFCIECEVGEKGLLVGIIGNEPTKAFNGYANNPEASKKKIIENVFKTGQKAFNTGDAMVMDRFGYLYFCDRLGDTYRWRGENVSTVEVENQISRFLNSKEVVVYGVEIPGQEGRAGMVSIADSPNSIDLQGLSKKVKEELPSYARPLFIRFTAELDHTGTFKAKKTKLVEEAYNIKIVKDVIYYFDAKIQIYKPLNKEVYEDILSGRIRL</sequence>
<dbReference type="GO" id="GO:0005886">
    <property type="term" value="C:plasma membrane"/>
    <property type="evidence" value="ECO:0007669"/>
    <property type="project" value="TreeGrafter"/>
</dbReference>
<dbReference type="OrthoDB" id="288590at2759"/>
<keyword evidence="5" id="KW-0067">ATP-binding</keyword>
<feature type="domain" description="AMP-dependent synthetase/ligase" evidence="10">
    <location>
        <begin position="24"/>
        <end position="321"/>
    </location>
</feature>
<proteinExistence type="inferred from homology"/>
<dbReference type="Proteomes" id="UP000276133">
    <property type="component" value="Unassembled WGS sequence"/>
</dbReference>